<proteinExistence type="predicted"/>
<evidence type="ECO:0000313" key="2">
    <source>
        <dbReference type="Proteomes" id="UP001064048"/>
    </source>
</evidence>
<dbReference type="EMBL" id="CM046106">
    <property type="protein sequence ID" value="KAI8436360.1"/>
    <property type="molecule type" value="Genomic_DNA"/>
</dbReference>
<accession>A0ACC0KJ84</accession>
<organism evidence="1 2">
    <name type="scientific">Choristoneura fumiferana</name>
    <name type="common">Spruce budworm moth</name>
    <name type="synonym">Archips fumiferana</name>
    <dbReference type="NCBI Taxonomy" id="7141"/>
    <lineage>
        <taxon>Eukaryota</taxon>
        <taxon>Metazoa</taxon>
        <taxon>Ecdysozoa</taxon>
        <taxon>Arthropoda</taxon>
        <taxon>Hexapoda</taxon>
        <taxon>Insecta</taxon>
        <taxon>Pterygota</taxon>
        <taxon>Neoptera</taxon>
        <taxon>Endopterygota</taxon>
        <taxon>Lepidoptera</taxon>
        <taxon>Glossata</taxon>
        <taxon>Ditrysia</taxon>
        <taxon>Tortricoidea</taxon>
        <taxon>Tortricidae</taxon>
        <taxon>Tortricinae</taxon>
        <taxon>Choristoneura</taxon>
    </lineage>
</organism>
<keyword evidence="2" id="KW-1185">Reference proteome</keyword>
<evidence type="ECO:0000313" key="1">
    <source>
        <dbReference type="EMBL" id="KAI8436360.1"/>
    </source>
</evidence>
<comment type="caution">
    <text evidence="1">The sequence shown here is derived from an EMBL/GenBank/DDBJ whole genome shotgun (WGS) entry which is preliminary data.</text>
</comment>
<name>A0ACC0KJ84_CHOFU</name>
<gene>
    <name evidence="1" type="ORF">MSG28_004393</name>
</gene>
<feature type="non-terminal residue" evidence="1">
    <location>
        <position position="1"/>
    </location>
</feature>
<protein>
    <submittedName>
        <fullName evidence="1">Uncharacterized protein</fullName>
    </submittedName>
</protein>
<reference evidence="1 2" key="1">
    <citation type="journal article" date="2022" name="Genome Biol. Evol.">
        <title>The Spruce Budworm Genome: Reconstructing the Evolutionary History of Antifreeze Proteins.</title>
        <authorList>
            <person name="Beliveau C."/>
            <person name="Gagne P."/>
            <person name="Picq S."/>
            <person name="Vernygora O."/>
            <person name="Keeling C.I."/>
            <person name="Pinkney K."/>
            <person name="Doucet D."/>
            <person name="Wen F."/>
            <person name="Johnston J.S."/>
            <person name="Maaroufi H."/>
            <person name="Boyle B."/>
            <person name="Laroche J."/>
            <person name="Dewar K."/>
            <person name="Juretic N."/>
            <person name="Blackburn G."/>
            <person name="Nisole A."/>
            <person name="Brunet B."/>
            <person name="Brandao M."/>
            <person name="Lumley L."/>
            <person name="Duan J."/>
            <person name="Quan G."/>
            <person name="Lucarotti C.J."/>
            <person name="Roe A.D."/>
            <person name="Sperling F.A.H."/>
            <person name="Levesque R.C."/>
            <person name="Cusson M."/>
        </authorList>
    </citation>
    <scope>NUCLEOTIDE SEQUENCE [LARGE SCALE GENOMIC DNA]</scope>
    <source>
        <strain evidence="1">Glfc:IPQL:Cfum</strain>
    </source>
</reference>
<dbReference type="Proteomes" id="UP001064048">
    <property type="component" value="Chromosome 6"/>
</dbReference>
<sequence length="800" mass="87401">LVGRCFQPKLVPCWREWKHRDVSQSPHQHSPVRDAARPRSSKLLHRFTRLAASLCCLMAAILCVQSYLIVVSHRSSMHVQKTIRPIGLGIVSVSDGNLEFASARENWRVLLAHYAGPAALLVVAALLAPALPLAGLFWCCCYWCRAGRRRRPFDRKYDACLKGLLAILLIALLTLFLTSEAPGALRAGLRDARTFLNATQAHMRWLLVVNYNELERKLDALLTSSGLTVSVHLGEFSRAVSVTTLNKMVQQLDAVQADLRTVHNVTSVLRYNAERLNTGQLDTEIQYSQMPDVSELLSNVTALLDSNIKAEVAEGQQVFASIQREIQRSVDQHIPAVKQAVAATVADEITAQAGNASKKLQEQEAAADTLQEWHAQYGPYRRHATRAAAAALLLRPDVYGASDCCNKGAGSRCLLCGMGVMFIVGGISAVVLVVYFVVGVASQRFICDPLTEPQGNRLFDDLEKMVDLERAMFNERRDPDFNMSRGLRTSVAEEVSRRAAALRPAFPASRPLSILKPRAREKLENLSAQLEATAGSLVSRAGFARVSMELRDAAAMLTAYHADIVTPMLDHTRKLNITAMNLRDGLRFNHSSFNDAIRYLIHETSQAEVFLNTQGPDLIQSLTQDFASVVAQMLDSYLQLVISAARHDVGRCGPLSNAFNATRDAACHKMLMPTNGYWMAVSWCLVLFVPLLVVAARLARLYLHVDAYPGPLVEAGSKRSTLDIEGKIAEWRGRGGGGGDGAPSAPPLSTPPAATQLVLGGGGEGVVCALLPPPAALIDDLKTRLDAKDEDNESGIHESE</sequence>